<dbReference type="Proteomes" id="UP000594262">
    <property type="component" value="Unplaced"/>
</dbReference>
<dbReference type="AlphaFoldDB" id="A0A7M5X0Y6"/>
<feature type="chain" id="PRO_5029883743" evidence="1">
    <location>
        <begin position="22"/>
        <end position="99"/>
    </location>
</feature>
<organism evidence="2 3">
    <name type="scientific">Clytia hemisphaerica</name>
    <dbReference type="NCBI Taxonomy" id="252671"/>
    <lineage>
        <taxon>Eukaryota</taxon>
        <taxon>Metazoa</taxon>
        <taxon>Cnidaria</taxon>
        <taxon>Hydrozoa</taxon>
        <taxon>Hydroidolina</taxon>
        <taxon>Leptothecata</taxon>
        <taxon>Obeliida</taxon>
        <taxon>Clytiidae</taxon>
        <taxon>Clytia</taxon>
    </lineage>
</organism>
<keyword evidence="3" id="KW-1185">Reference proteome</keyword>
<sequence length="99" mass="10283">MKSMLVITLLLIGASLSSVIGQLRPQPRVINVNDIDLPAGICEDNFCAGKAEGGHVLFDGSLVVECGPNCNVLGCFICAIPESSSTYFITANPTACGPL</sequence>
<evidence type="ECO:0000313" key="3">
    <source>
        <dbReference type="Proteomes" id="UP000594262"/>
    </source>
</evidence>
<name>A0A7M5X0Y6_9CNID</name>
<evidence type="ECO:0000313" key="2">
    <source>
        <dbReference type="EnsemblMetazoa" id="CLYHEMP016068.1"/>
    </source>
</evidence>
<evidence type="ECO:0000256" key="1">
    <source>
        <dbReference type="SAM" id="SignalP"/>
    </source>
</evidence>
<reference evidence="2" key="1">
    <citation type="submission" date="2021-01" db="UniProtKB">
        <authorList>
            <consortium name="EnsemblMetazoa"/>
        </authorList>
    </citation>
    <scope>IDENTIFICATION</scope>
</reference>
<proteinExistence type="predicted"/>
<keyword evidence="1" id="KW-0732">Signal</keyword>
<dbReference type="EnsemblMetazoa" id="CLYHEMT016068.1">
    <property type="protein sequence ID" value="CLYHEMP016068.1"/>
    <property type="gene ID" value="CLYHEMG016068"/>
</dbReference>
<protein>
    <submittedName>
        <fullName evidence="2">Uncharacterized protein</fullName>
    </submittedName>
</protein>
<accession>A0A7M5X0Y6</accession>
<feature type="signal peptide" evidence="1">
    <location>
        <begin position="1"/>
        <end position="21"/>
    </location>
</feature>